<accession>A0ACC0KRL6</accession>
<dbReference type="Proteomes" id="UP001064048">
    <property type="component" value="Chromosome 23"/>
</dbReference>
<organism evidence="1 2">
    <name type="scientific">Choristoneura fumiferana</name>
    <name type="common">Spruce budworm moth</name>
    <name type="synonym">Archips fumiferana</name>
    <dbReference type="NCBI Taxonomy" id="7141"/>
    <lineage>
        <taxon>Eukaryota</taxon>
        <taxon>Metazoa</taxon>
        <taxon>Ecdysozoa</taxon>
        <taxon>Arthropoda</taxon>
        <taxon>Hexapoda</taxon>
        <taxon>Insecta</taxon>
        <taxon>Pterygota</taxon>
        <taxon>Neoptera</taxon>
        <taxon>Endopterygota</taxon>
        <taxon>Lepidoptera</taxon>
        <taxon>Glossata</taxon>
        <taxon>Ditrysia</taxon>
        <taxon>Tortricoidea</taxon>
        <taxon>Tortricidae</taxon>
        <taxon>Tortricinae</taxon>
        <taxon>Choristoneura</taxon>
    </lineage>
</organism>
<dbReference type="EMBL" id="CM046123">
    <property type="protein sequence ID" value="KAI8439138.1"/>
    <property type="molecule type" value="Genomic_DNA"/>
</dbReference>
<protein>
    <submittedName>
        <fullName evidence="1">Uncharacterized protein</fullName>
    </submittedName>
</protein>
<keyword evidence="2" id="KW-1185">Reference proteome</keyword>
<evidence type="ECO:0000313" key="2">
    <source>
        <dbReference type="Proteomes" id="UP001064048"/>
    </source>
</evidence>
<evidence type="ECO:0000313" key="1">
    <source>
        <dbReference type="EMBL" id="KAI8439138.1"/>
    </source>
</evidence>
<proteinExistence type="predicted"/>
<reference evidence="1 2" key="1">
    <citation type="journal article" date="2022" name="Genome Biol. Evol.">
        <title>The Spruce Budworm Genome: Reconstructing the Evolutionary History of Antifreeze Proteins.</title>
        <authorList>
            <person name="Beliveau C."/>
            <person name="Gagne P."/>
            <person name="Picq S."/>
            <person name="Vernygora O."/>
            <person name="Keeling C.I."/>
            <person name="Pinkney K."/>
            <person name="Doucet D."/>
            <person name="Wen F."/>
            <person name="Johnston J.S."/>
            <person name="Maaroufi H."/>
            <person name="Boyle B."/>
            <person name="Laroche J."/>
            <person name="Dewar K."/>
            <person name="Juretic N."/>
            <person name="Blackburn G."/>
            <person name="Nisole A."/>
            <person name="Brunet B."/>
            <person name="Brandao M."/>
            <person name="Lumley L."/>
            <person name="Duan J."/>
            <person name="Quan G."/>
            <person name="Lucarotti C.J."/>
            <person name="Roe A.D."/>
            <person name="Sperling F.A.H."/>
            <person name="Levesque R.C."/>
            <person name="Cusson M."/>
        </authorList>
    </citation>
    <scope>NUCLEOTIDE SEQUENCE [LARGE SCALE GENOMIC DNA]</scope>
    <source>
        <strain evidence="1">Glfc:IPQL:Cfum</strain>
    </source>
</reference>
<gene>
    <name evidence="1" type="ORF">MSG28_012996</name>
</gene>
<name>A0ACC0KRL6_CHOFU</name>
<comment type="caution">
    <text evidence="1">The sequence shown here is derived from an EMBL/GenBank/DDBJ whole genome shotgun (WGS) entry which is preliminary data.</text>
</comment>
<sequence>MWDNSRNLVLAYLLLLKYGCALENLTSNQIELNDLNNPFSDASLLNCVVDLTQKTVIFSPTILILENKKDDKDEAFFNKITKAFANRDLPITIQDQNNYTGNQTYGAYNENVIVIVHFDNCKKLTDFDIHGVDKKVKYIIIISDYTEESFELLQRFGHKYIKRDITFIIRDPTGRNHSIETFLPVVDEVKCKLADKIKPTQINSCSNSSLKTKVVFPDEVKIDIKKCPFKVGMATMYPFSKIPNKDKLNNYDLITEIEGSDVEIIKIIANRFNASIEWRYLRRAEENPFTDVEYVKVIRNGSLELCAGGLYNIYGDLVSYSGIYTRQAVIWIYAAHRSSRSWTKLVHQLHGMYLFFIFYISYCSLSYLIRKYDCTKPSLKDIVFYSWGALIGAASLVKPTSLKHKILDIFYLILSIYLASYMNIQLYSFLTIDRPAVMFKTYDEVFSSGRVPYLSPTHKWFLQEKNYLAFANTSKDCDGFYDCADKTLALNGLTAILDEYFYTLQAATAVNDEARVLRATQNIVTVYQEMLIRKDSPFVISIQKVIQRLFEAGICKHLYKEAIGITVVAKAESANKNAVSNSYSCESGCAITLTQVAGVFYVWVIGCLLSTCVVIVEIMWKSGEVSSKLKLGLFRS</sequence>